<dbReference type="InterPro" id="IPR022062">
    <property type="entry name" value="DUF3618"/>
</dbReference>
<dbReference type="KEGG" id="mgo:AFA91_01940"/>
<gene>
    <name evidence="3" type="ORF">AFA91_01940</name>
</gene>
<evidence type="ECO:0000256" key="2">
    <source>
        <dbReference type="SAM" id="Phobius"/>
    </source>
</evidence>
<dbReference type="AlphaFoldDB" id="A0A0K0X069"/>
<sequence>MAGDTPENADNADNADRPTKLGPEPGPDAGVAEIQADIAKTRDELGQTVEALAAKTDVRARAHDKAVETRQRIADKAHAAQAATHDALTDERGAVKPAIPVGAVVAVLAIVAAVVLLRRRRR</sequence>
<dbReference type="EMBL" id="CP012150">
    <property type="protein sequence ID" value="AKS30841.1"/>
    <property type="molecule type" value="Genomic_DNA"/>
</dbReference>
<dbReference type="OrthoDB" id="4641350at2"/>
<dbReference type="Proteomes" id="UP000062255">
    <property type="component" value="Chromosome"/>
</dbReference>
<dbReference type="PATRIC" id="fig|134601.6.peg.404"/>
<accession>A0A0K0X069</accession>
<protein>
    <recommendedName>
        <fullName evidence="5">DUF3618 domain-containing protein</fullName>
    </recommendedName>
</protein>
<feature type="transmembrane region" description="Helical" evidence="2">
    <location>
        <begin position="98"/>
        <end position="117"/>
    </location>
</feature>
<evidence type="ECO:0000313" key="3">
    <source>
        <dbReference type="EMBL" id="AKS30841.1"/>
    </source>
</evidence>
<evidence type="ECO:0008006" key="5">
    <source>
        <dbReference type="Google" id="ProtNLM"/>
    </source>
</evidence>
<dbReference type="STRING" id="134601.AFA91_01940"/>
<keyword evidence="2" id="KW-0472">Membrane</keyword>
<feature type="region of interest" description="Disordered" evidence="1">
    <location>
        <begin position="1"/>
        <end position="30"/>
    </location>
</feature>
<keyword evidence="2" id="KW-0812">Transmembrane</keyword>
<dbReference type="Pfam" id="PF12277">
    <property type="entry name" value="DUF3618"/>
    <property type="match status" value="1"/>
</dbReference>
<organism evidence="3 4">
    <name type="scientific">Mycolicibacterium goodii</name>
    <name type="common">Mycobacterium goodii</name>
    <dbReference type="NCBI Taxonomy" id="134601"/>
    <lineage>
        <taxon>Bacteria</taxon>
        <taxon>Bacillati</taxon>
        <taxon>Actinomycetota</taxon>
        <taxon>Actinomycetes</taxon>
        <taxon>Mycobacteriales</taxon>
        <taxon>Mycobacteriaceae</taxon>
        <taxon>Mycolicibacterium</taxon>
    </lineage>
</organism>
<evidence type="ECO:0000256" key="1">
    <source>
        <dbReference type="SAM" id="MobiDB-lite"/>
    </source>
</evidence>
<reference evidence="3 4" key="1">
    <citation type="submission" date="2015-07" db="EMBL/GenBank/DDBJ databases">
        <title>Complete genome sequence of Mycobacterium goodii X7B, a facultative thermophilic biodesulfurizing bacterium.</title>
        <authorList>
            <person name="Yu B."/>
            <person name="Li F."/>
            <person name="Xu P."/>
        </authorList>
    </citation>
    <scope>NUCLEOTIDE SEQUENCE [LARGE SCALE GENOMIC DNA]</scope>
    <source>
        <strain evidence="3 4">X7B</strain>
    </source>
</reference>
<name>A0A0K0X069_MYCGD</name>
<keyword evidence="2" id="KW-1133">Transmembrane helix</keyword>
<evidence type="ECO:0000313" key="4">
    <source>
        <dbReference type="Proteomes" id="UP000062255"/>
    </source>
</evidence>
<proteinExistence type="predicted"/>